<evidence type="ECO:0000313" key="2">
    <source>
        <dbReference type="Proteomes" id="UP000076874"/>
    </source>
</evidence>
<dbReference type="AlphaFoldDB" id="A0A167Z8E0"/>
<gene>
    <name evidence="1" type="ORF">SPI_01782</name>
</gene>
<proteinExistence type="predicted"/>
<dbReference type="Proteomes" id="UP000076874">
    <property type="component" value="Unassembled WGS sequence"/>
</dbReference>
<keyword evidence="2" id="KW-1185">Reference proteome</keyword>
<dbReference type="EMBL" id="AZHD01000002">
    <property type="protein sequence ID" value="OAA67206.1"/>
    <property type="molecule type" value="Genomic_DNA"/>
</dbReference>
<evidence type="ECO:0000313" key="1">
    <source>
        <dbReference type="EMBL" id="OAA67206.1"/>
    </source>
</evidence>
<name>A0A167Z8E0_9HYPO</name>
<comment type="caution">
    <text evidence="1">The sequence shown here is derived from an EMBL/GenBank/DDBJ whole genome shotgun (WGS) entry which is preliminary data.</text>
</comment>
<accession>A0A167Z8E0</accession>
<organism evidence="1 2">
    <name type="scientific">Niveomyces insectorum RCEF 264</name>
    <dbReference type="NCBI Taxonomy" id="1081102"/>
    <lineage>
        <taxon>Eukaryota</taxon>
        <taxon>Fungi</taxon>
        <taxon>Dikarya</taxon>
        <taxon>Ascomycota</taxon>
        <taxon>Pezizomycotina</taxon>
        <taxon>Sordariomycetes</taxon>
        <taxon>Hypocreomycetidae</taxon>
        <taxon>Hypocreales</taxon>
        <taxon>Cordycipitaceae</taxon>
        <taxon>Niveomyces</taxon>
    </lineage>
</organism>
<sequence>MSQSYILQDVRWSTYVLAWVRSYAEALCQSVVQTVFAAAPPSKGRAASEEERNAPSTIPCYTAFATTDRASGGRRAARPGGHAASPDTVFSIAAELFAHLA</sequence>
<protein>
    <submittedName>
        <fullName evidence="1">Uncharacterized protein</fullName>
    </submittedName>
</protein>
<reference evidence="1 2" key="1">
    <citation type="journal article" date="2016" name="Genome Biol. Evol.">
        <title>Divergent and convergent evolution of fungal pathogenicity.</title>
        <authorList>
            <person name="Shang Y."/>
            <person name="Xiao G."/>
            <person name="Zheng P."/>
            <person name="Cen K."/>
            <person name="Zhan S."/>
            <person name="Wang C."/>
        </authorList>
    </citation>
    <scope>NUCLEOTIDE SEQUENCE [LARGE SCALE GENOMIC DNA]</scope>
    <source>
        <strain evidence="1 2">RCEF 264</strain>
    </source>
</reference>